<keyword evidence="4" id="KW-1185">Reference proteome</keyword>
<proteinExistence type="inferred from homology"/>
<reference evidence="3 4" key="1">
    <citation type="submission" date="2015-07" db="EMBL/GenBank/DDBJ databases">
        <title>Emmonsia species relationships and genome sequence.</title>
        <authorList>
            <consortium name="The Broad Institute Genomics Platform"/>
            <person name="Cuomo C.A."/>
            <person name="Munoz J.F."/>
            <person name="Imamovic A."/>
            <person name="Priest M.E."/>
            <person name="Young S."/>
            <person name="Clay O.K."/>
            <person name="McEwen J.G."/>
        </authorList>
    </citation>
    <scope>NUCLEOTIDE SEQUENCE [LARGE SCALE GENOMIC DNA]</scope>
    <source>
        <strain evidence="3 4">UAMH 9510</strain>
    </source>
</reference>
<dbReference type="SUPFAM" id="SSF53474">
    <property type="entry name" value="alpha/beta-Hydrolases"/>
    <property type="match status" value="1"/>
</dbReference>
<evidence type="ECO:0000259" key="2">
    <source>
        <dbReference type="Pfam" id="PF02230"/>
    </source>
</evidence>
<dbReference type="EMBL" id="LGRN01000005">
    <property type="protein sequence ID" value="OJD19690.1"/>
    <property type="molecule type" value="Genomic_DNA"/>
</dbReference>
<dbReference type="Pfam" id="PF02230">
    <property type="entry name" value="Abhydrolase_2"/>
    <property type="match status" value="1"/>
</dbReference>
<accession>A0A1J9PUX9</accession>
<dbReference type="PANTHER" id="PTHR10655:SF63">
    <property type="entry name" value="PHOSPHOLIPASE_CARBOXYLESTERASE_THIOESTERASE DOMAIN-CONTAINING PROTEIN"/>
    <property type="match status" value="1"/>
</dbReference>
<sequence length="293" mass="32638">MAFPPIRIIEPKDSHTHTHTVILLHGRASNGPDFAEELFDTNSSDNKNLATHFPTCRWVFPTSRDRWSSVFKVDLTAWFDVHSLTNPSDEEKQDIQVDGLRESTLYILDILRHEIELLDGKSEKVLLGGISQGMATALWVLLCSPGQAIDGNIDGICAFFGMCGWLPFANKIESLLQKGAEDSAGGAKRGSMVPKLLLDIIGFKQTQTNTAGIETMLCTPILLLHGTDDAWIDVELGRQAHRNLTKLGMHVDWVEYSGAENEGHWIREPEGIDTIVAFMEVSLWMKRGDRVAK</sequence>
<organism evidence="3 4">
    <name type="scientific">Emergomyces pasteurianus Ep9510</name>
    <dbReference type="NCBI Taxonomy" id="1447872"/>
    <lineage>
        <taxon>Eukaryota</taxon>
        <taxon>Fungi</taxon>
        <taxon>Dikarya</taxon>
        <taxon>Ascomycota</taxon>
        <taxon>Pezizomycotina</taxon>
        <taxon>Eurotiomycetes</taxon>
        <taxon>Eurotiomycetidae</taxon>
        <taxon>Onygenales</taxon>
        <taxon>Ajellomycetaceae</taxon>
        <taxon>Emergomyces</taxon>
    </lineage>
</organism>
<gene>
    <name evidence="3" type="ORF">AJ78_00313</name>
</gene>
<dbReference type="GO" id="GO:0008474">
    <property type="term" value="F:palmitoyl-(protein) hydrolase activity"/>
    <property type="evidence" value="ECO:0007669"/>
    <property type="project" value="TreeGrafter"/>
</dbReference>
<feature type="domain" description="Phospholipase/carboxylesterase/thioesterase" evidence="2">
    <location>
        <begin position="8"/>
        <end position="174"/>
    </location>
</feature>
<name>A0A1J9PUX9_9EURO</name>
<dbReference type="PANTHER" id="PTHR10655">
    <property type="entry name" value="LYSOPHOSPHOLIPASE-RELATED"/>
    <property type="match status" value="1"/>
</dbReference>
<dbReference type="VEuPathDB" id="FungiDB:AJ78_00313"/>
<dbReference type="OrthoDB" id="2418081at2759"/>
<dbReference type="STRING" id="1447872.A0A1J9PUX9"/>
<protein>
    <recommendedName>
        <fullName evidence="2">Phospholipase/carboxylesterase/thioesterase domain-containing protein</fullName>
    </recommendedName>
</protein>
<evidence type="ECO:0000313" key="3">
    <source>
        <dbReference type="EMBL" id="OJD19690.1"/>
    </source>
</evidence>
<dbReference type="InterPro" id="IPR003140">
    <property type="entry name" value="PLipase/COase/thioEstase"/>
</dbReference>
<dbReference type="AlphaFoldDB" id="A0A1J9PUX9"/>
<dbReference type="InterPro" id="IPR050565">
    <property type="entry name" value="LYPA1-2/EST-like"/>
</dbReference>
<dbReference type="GO" id="GO:0005737">
    <property type="term" value="C:cytoplasm"/>
    <property type="evidence" value="ECO:0007669"/>
    <property type="project" value="TreeGrafter"/>
</dbReference>
<comment type="similarity">
    <text evidence="1">Belongs to the AB hydrolase superfamily. AB hydrolase 2 family.</text>
</comment>
<dbReference type="GO" id="GO:0052689">
    <property type="term" value="F:carboxylic ester hydrolase activity"/>
    <property type="evidence" value="ECO:0007669"/>
    <property type="project" value="TreeGrafter"/>
</dbReference>
<evidence type="ECO:0000313" key="4">
    <source>
        <dbReference type="Proteomes" id="UP000182235"/>
    </source>
</evidence>
<evidence type="ECO:0000256" key="1">
    <source>
        <dbReference type="ARBA" id="ARBA00006499"/>
    </source>
</evidence>
<dbReference type="Gene3D" id="3.40.50.1820">
    <property type="entry name" value="alpha/beta hydrolase"/>
    <property type="match status" value="1"/>
</dbReference>
<dbReference type="Proteomes" id="UP000182235">
    <property type="component" value="Unassembled WGS sequence"/>
</dbReference>
<comment type="caution">
    <text evidence="3">The sequence shown here is derived from an EMBL/GenBank/DDBJ whole genome shotgun (WGS) entry which is preliminary data.</text>
</comment>
<dbReference type="InterPro" id="IPR029058">
    <property type="entry name" value="AB_hydrolase_fold"/>
</dbReference>